<dbReference type="GO" id="GO:0008757">
    <property type="term" value="F:S-adenosylmethionine-dependent methyltransferase activity"/>
    <property type="evidence" value="ECO:0007669"/>
    <property type="project" value="UniProtKB-ARBA"/>
</dbReference>
<name>F9FDH8_FUSOF</name>
<dbReference type="PANTHER" id="PTHR14614:SF147">
    <property type="entry name" value="S-ADENOSYLMETHIONINE-DEPENDENT METHYLTRANSFERASE OF THE SEVEN BETA-STRAND FAMILY"/>
    <property type="match status" value="1"/>
</dbReference>
<organism evidence="1">
    <name type="scientific">Fusarium oxysporum (strain Fo5176)</name>
    <name type="common">Fusarium vascular wilt</name>
    <dbReference type="NCBI Taxonomy" id="660025"/>
    <lineage>
        <taxon>Eukaryota</taxon>
        <taxon>Fungi</taxon>
        <taxon>Dikarya</taxon>
        <taxon>Ascomycota</taxon>
        <taxon>Pezizomycotina</taxon>
        <taxon>Sordariomycetes</taxon>
        <taxon>Hypocreomycetidae</taxon>
        <taxon>Hypocreales</taxon>
        <taxon>Nectriaceae</taxon>
        <taxon>Fusarium</taxon>
        <taxon>Fusarium oxysporum species complex</taxon>
    </lineage>
</organism>
<dbReference type="AlphaFoldDB" id="F9FDH8"/>
<dbReference type="SUPFAM" id="SSF53335">
    <property type="entry name" value="S-adenosyl-L-methionine-dependent methyltransferases"/>
    <property type="match status" value="2"/>
</dbReference>
<dbReference type="InterPro" id="IPR019410">
    <property type="entry name" value="Methyltransf_16"/>
</dbReference>
<reference evidence="1" key="1">
    <citation type="journal article" date="2012" name="Mol. Plant Microbe Interact.">
        <title>A highly conserved effector in Fusarium oxysporum is required for full virulence on Arabidopsis.</title>
        <authorList>
            <person name="Thatcher L.F."/>
            <person name="Gardiner D.M."/>
            <person name="Kazan K."/>
            <person name="Manners J."/>
        </authorList>
    </citation>
    <scope>NUCLEOTIDE SEQUENCE [LARGE SCALE GENOMIC DNA]</scope>
    <source>
        <strain evidence="1">Fo5176</strain>
    </source>
</reference>
<dbReference type="Gene3D" id="3.40.50.150">
    <property type="entry name" value="Vaccinia Virus protein VP39"/>
    <property type="match status" value="2"/>
</dbReference>
<dbReference type="InterPro" id="IPR029063">
    <property type="entry name" value="SAM-dependent_MTases_sf"/>
</dbReference>
<dbReference type="PANTHER" id="PTHR14614">
    <property type="entry name" value="HEPATOCELLULAR CARCINOMA-ASSOCIATED ANTIGEN"/>
    <property type="match status" value="1"/>
</dbReference>
<dbReference type="CDD" id="cd02440">
    <property type="entry name" value="AdoMet_MTases"/>
    <property type="match status" value="2"/>
</dbReference>
<gene>
    <name evidence="1" type="ORF">FOXB_04456</name>
</gene>
<dbReference type="PaxDb" id="5507-FOXG_07507P0"/>
<accession>F9FDH8</accession>
<evidence type="ECO:0000313" key="1">
    <source>
        <dbReference type="EMBL" id="EGU85036.1"/>
    </source>
</evidence>
<proteinExistence type="predicted"/>
<dbReference type="EMBL" id="AFQF01001446">
    <property type="protein sequence ID" value="EGU85036.1"/>
    <property type="molecule type" value="Genomic_DNA"/>
</dbReference>
<comment type="caution">
    <text evidence="1">The sequence shown here is derived from an EMBL/GenBank/DDBJ whole genome shotgun (WGS) entry which is preliminary data.</text>
</comment>
<dbReference type="Pfam" id="PF10294">
    <property type="entry name" value="Methyltransf_16"/>
    <property type="match status" value="1"/>
</dbReference>
<protein>
    <recommendedName>
        <fullName evidence="2">Methyltransferase domain-containing protein</fullName>
    </recommendedName>
</protein>
<dbReference type="STRING" id="660025.F9FDH8"/>
<evidence type="ECO:0008006" key="2">
    <source>
        <dbReference type="Google" id="ProtNLM"/>
    </source>
</evidence>
<dbReference type="OrthoDB" id="433955at2759"/>
<sequence length="705" mass="77913">MSEAVYSTPEWYLKAHDQDVSSDIGRLTIYHLGFKQAAEEKLIFPPIDFSTQPRAVLDVGTADGLWMRDIQSSIPKPAQGEHTFIGTDINTSFFPNTTTDGISYVKQDINDPAPESWSGSFDLINMRMILIAAGSGSAQRAVVNEHIKLLKPGGWIQIGDCDRICPTPETENPRYHDMFACIRAVCQASGLDPLEAPKMKSWLVEAGLEDVQEKTAMRAVGKRNTDEELGRLGVGADLIIAKGFAAGAKTLSPSLKPLPDERLDNLVQDLETELKDVGAYFPMRFIWGRKPLTSVVIGTKHRYASAKGPTCIPTFQHYWVKMSTLALPWSSLPPLFTLSKRSEADIFNALHYLAAIYCPLSFPFSKELGDSKHAFAEVDSGYTSGNEDDEAELTPAIIRADVHEKSFSERWLTGLISRVESLEIFSSEEASQRALDQAAYIFESLFASALDEDDQNSPFLREFSFDMKVPGEEKKQISVQLNDGLAGTNDTDFEDVGLQSWGASIVFSDLMCTDPERFGLTNLDPTEHNRIIELGAGTGLVSLVLGKLIPALGINDSKIIATDYHPAVLSNLESNISINYPSPSPVQASPLDWADFSNSAPFDVPATMLFATDVVYAPEHARWLRDCATRLLSDDGIFWLLVTIRPNGKFAGIGDTVEAAFAERDRLRGKNGRRLDILERQKLDKRSGVGRGDESHYELFRIGWA</sequence>